<dbReference type="InterPro" id="IPR042258">
    <property type="entry name" value="DGOK_N"/>
</dbReference>
<dbReference type="Gene3D" id="3.30.420.310">
    <property type="entry name" value="2-keto-3-deoxy-galactonokinase, C-terminal domain"/>
    <property type="match status" value="1"/>
</dbReference>
<keyword evidence="1" id="KW-0418">Kinase</keyword>
<gene>
    <name evidence="1" type="ORF">SAMN05444340_105228</name>
</gene>
<dbReference type="GO" id="GO:0034194">
    <property type="term" value="P:D-galactonate catabolic process"/>
    <property type="evidence" value="ECO:0007669"/>
    <property type="project" value="InterPro"/>
</dbReference>
<dbReference type="Gene3D" id="3.30.420.300">
    <property type="entry name" value="2-keto-3-deoxy-galactonokinase, substrate binding domain"/>
    <property type="match status" value="1"/>
</dbReference>
<dbReference type="AlphaFoldDB" id="A0A1H3IRK6"/>
<keyword evidence="2" id="KW-1185">Reference proteome</keyword>
<evidence type="ECO:0000313" key="1">
    <source>
        <dbReference type="EMBL" id="SDY30331.1"/>
    </source>
</evidence>
<accession>A0A1H3IRK6</accession>
<organism evidence="1 2">
    <name type="scientific">Citreimonas salinaria</name>
    <dbReference type="NCBI Taxonomy" id="321339"/>
    <lineage>
        <taxon>Bacteria</taxon>
        <taxon>Pseudomonadati</taxon>
        <taxon>Pseudomonadota</taxon>
        <taxon>Alphaproteobacteria</taxon>
        <taxon>Rhodobacterales</taxon>
        <taxon>Roseobacteraceae</taxon>
        <taxon>Citreimonas</taxon>
    </lineage>
</organism>
<keyword evidence="1" id="KW-0808">Transferase</keyword>
<sequence>MAEDCDTTADTPAGVWAAADWGTSNLRLWVLSCDDRLLARIGDPRGMLTLSSNGFETVLRERLSPWLGTGQRLAVVACGMVGARQGWIEAPYLPTPGRPIEMARLRRAPVSRDDLDVTILPGMAQAEPADVMRGEETQVAGHLAAEPHFDGLICLPGTHTKWVRCRNGRVERFRTCMTGEFYALLAGHSVLRHALEGAGWDDQAFADAAREAARHCGAVIDGLFGIRASSLLTGTSAAQSRARLSGLLIGAEIGTMRDEWQDRPIVVIGSGRLTPLYARVLADQGAAVATVDAEAATLRCLAAVHAQLRTEAT</sequence>
<dbReference type="Proteomes" id="UP000199286">
    <property type="component" value="Unassembled WGS sequence"/>
</dbReference>
<name>A0A1H3IRK6_9RHOB</name>
<dbReference type="STRING" id="321339.SAMN05444340_105228"/>
<dbReference type="GO" id="GO:0008671">
    <property type="term" value="F:2-dehydro-3-deoxygalactonokinase activity"/>
    <property type="evidence" value="ECO:0007669"/>
    <property type="project" value="InterPro"/>
</dbReference>
<evidence type="ECO:0000313" key="2">
    <source>
        <dbReference type="Proteomes" id="UP000199286"/>
    </source>
</evidence>
<dbReference type="InterPro" id="IPR042257">
    <property type="entry name" value="DGOK_C"/>
</dbReference>
<dbReference type="InterPro" id="IPR007729">
    <property type="entry name" value="DGOK"/>
</dbReference>
<dbReference type="RefSeq" id="WP_089882336.1">
    <property type="nucleotide sequence ID" value="NZ_FNPF01000005.1"/>
</dbReference>
<protein>
    <submittedName>
        <fullName evidence="1">2-keto-3-deoxygalactonate kinase</fullName>
    </submittedName>
</protein>
<dbReference type="Pfam" id="PF05035">
    <property type="entry name" value="DGOK"/>
    <property type="match status" value="1"/>
</dbReference>
<dbReference type="EMBL" id="FNPF01000005">
    <property type="protein sequence ID" value="SDY30331.1"/>
    <property type="molecule type" value="Genomic_DNA"/>
</dbReference>
<dbReference type="OrthoDB" id="256574at2"/>
<reference evidence="1 2" key="1">
    <citation type="submission" date="2016-10" db="EMBL/GenBank/DDBJ databases">
        <authorList>
            <person name="de Groot N.N."/>
        </authorList>
    </citation>
    <scope>NUCLEOTIDE SEQUENCE [LARGE SCALE GENOMIC DNA]</scope>
    <source>
        <strain evidence="1 2">DSM 26880</strain>
    </source>
</reference>
<proteinExistence type="predicted"/>